<organism evidence="2 3">
    <name type="scientific">Eschrichtius robustus</name>
    <name type="common">California gray whale</name>
    <name type="synonym">Eschrichtius gibbosus</name>
    <dbReference type="NCBI Taxonomy" id="9764"/>
    <lineage>
        <taxon>Eukaryota</taxon>
        <taxon>Metazoa</taxon>
        <taxon>Chordata</taxon>
        <taxon>Craniata</taxon>
        <taxon>Vertebrata</taxon>
        <taxon>Euteleostomi</taxon>
        <taxon>Mammalia</taxon>
        <taxon>Eutheria</taxon>
        <taxon>Laurasiatheria</taxon>
        <taxon>Artiodactyla</taxon>
        <taxon>Whippomorpha</taxon>
        <taxon>Cetacea</taxon>
        <taxon>Mysticeti</taxon>
        <taxon>Eschrichtiidae</taxon>
        <taxon>Eschrichtius</taxon>
    </lineage>
</organism>
<evidence type="ECO:0000313" key="2">
    <source>
        <dbReference type="EMBL" id="KAJ8794783.1"/>
    </source>
</evidence>
<dbReference type="EMBL" id="JAIQCJ010000738">
    <property type="protein sequence ID" value="KAJ8794783.1"/>
    <property type="molecule type" value="Genomic_DNA"/>
</dbReference>
<feature type="compositionally biased region" description="Polar residues" evidence="1">
    <location>
        <begin position="99"/>
        <end position="118"/>
    </location>
</feature>
<evidence type="ECO:0000256" key="1">
    <source>
        <dbReference type="SAM" id="MobiDB-lite"/>
    </source>
</evidence>
<name>A0AB34HRH7_ESCRO</name>
<reference evidence="2 3" key="1">
    <citation type="submission" date="2022-11" db="EMBL/GenBank/DDBJ databases">
        <title>Whole genome sequence of Eschrichtius robustus ER-17-0199.</title>
        <authorList>
            <person name="Bruniche-Olsen A."/>
            <person name="Black A.N."/>
            <person name="Fields C.J."/>
            <person name="Walden K."/>
            <person name="Dewoody J.A."/>
        </authorList>
    </citation>
    <scope>NUCLEOTIDE SEQUENCE [LARGE SCALE GENOMIC DNA]</scope>
    <source>
        <strain evidence="2">ER-17-0199</strain>
        <tissue evidence="2">Blubber</tissue>
    </source>
</reference>
<keyword evidence="3" id="KW-1185">Reference proteome</keyword>
<accession>A0AB34HRH7</accession>
<feature type="region of interest" description="Disordered" evidence="1">
    <location>
        <begin position="1"/>
        <end position="23"/>
    </location>
</feature>
<dbReference type="AlphaFoldDB" id="A0AB34HRH7"/>
<sequence length="118" mass="12684">MLKDTLTHRIPGQSCSRPSAMVPVDESGLHATDQVMVSHPHGVNLSASPDVAFSPGSEFYFLSGGWTVFSGVLDLLKDPDEEEDAGPQDRAQQVERRSTQSGTQAQHPSDWSTLSCGS</sequence>
<feature type="region of interest" description="Disordered" evidence="1">
    <location>
        <begin position="78"/>
        <end position="118"/>
    </location>
</feature>
<evidence type="ECO:0000313" key="3">
    <source>
        <dbReference type="Proteomes" id="UP001159641"/>
    </source>
</evidence>
<protein>
    <submittedName>
        <fullName evidence="2">Uncharacterized protein</fullName>
    </submittedName>
</protein>
<gene>
    <name evidence="2" type="ORF">J1605_002948</name>
</gene>
<comment type="caution">
    <text evidence="2">The sequence shown here is derived from an EMBL/GenBank/DDBJ whole genome shotgun (WGS) entry which is preliminary data.</text>
</comment>
<proteinExistence type="predicted"/>
<dbReference type="Proteomes" id="UP001159641">
    <property type="component" value="Unassembled WGS sequence"/>
</dbReference>